<evidence type="ECO:0000256" key="1">
    <source>
        <dbReference type="ARBA" id="ARBA00007074"/>
    </source>
</evidence>
<dbReference type="InterPro" id="IPR051202">
    <property type="entry name" value="Peptidase_C40"/>
</dbReference>
<evidence type="ECO:0000256" key="2">
    <source>
        <dbReference type="ARBA" id="ARBA00022670"/>
    </source>
</evidence>
<evidence type="ECO:0000256" key="5">
    <source>
        <dbReference type="SAM" id="SignalP"/>
    </source>
</evidence>
<organism evidence="7 8">
    <name type="scientific">Planococcus maritimus</name>
    <dbReference type="NCBI Taxonomy" id="192421"/>
    <lineage>
        <taxon>Bacteria</taxon>
        <taxon>Bacillati</taxon>
        <taxon>Bacillota</taxon>
        <taxon>Bacilli</taxon>
        <taxon>Bacillales</taxon>
        <taxon>Caryophanaceae</taxon>
        <taxon>Planococcus</taxon>
    </lineage>
</organism>
<keyword evidence="3" id="KW-0378">Hydrolase</keyword>
<dbReference type="EMBL" id="CP059540">
    <property type="protein sequence ID" value="QMT16778.1"/>
    <property type="molecule type" value="Genomic_DNA"/>
</dbReference>
<proteinExistence type="inferred from homology"/>
<dbReference type="GO" id="GO:0008234">
    <property type="term" value="F:cysteine-type peptidase activity"/>
    <property type="evidence" value="ECO:0007669"/>
    <property type="project" value="UniProtKB-KW"/>
</dbReference>
<dbReference type="SMART" id="SM00287">
    <property type="entry name" value="SH3b"/>
    <property type="match status" value="1"/>
</dbReference>
<dbReference type="AlphaFoldDB" id="A0A7D7R8X9"/>
<dbReference type="SUPFAM" id="SSF54001">
    <property type="entry name" value="Cysteine proteinases"/>
    <property type="match status" value="1"/>
</dbReference>
<comment type="similarity">
    <text evidence="1">Belongs to the peptidase C40 family.</text>
</comment>
<evidence type="ECO:0000313" key="8">
    <source>
        <dbReference type="Proteomes" id="UP000514716"/>
    </source>
</evidence>
<feature type="chain" id="PRO_5039707498" evidence="5">
    <location>
        <begin position="24"/>
        <end position="244"/>
    </location>
</feature>
<sequence>MKKAFFTLLAAGALVFSSSATDAQNITQAQTQTEVAQETAEPAIVQVSSSTYKFKYATNVRRDAGTSHGVIKVAAKGATATITRTATIGSGTWHKVRTGGTHGWVHGSLITKVSGSGVVQASSSSSVSSSAVVSKALALKGIPYRFGGTTPAGFDCSGFVQYVFKQAGKSVSRTTLSQYAQSYKVSSPRPGDLVFFANTYRPGISHVGIYIGNNQFVHSGGSKSEVKSLNGPYWGAKFHSFRRF</sequence>
<dbReference type="GO" id="GO:0006508">
    <property type="term" value="P:proteolysis"/>
    <property type="evidence" value="ECO:0007669"/>
    <property type="project" value="UniProtKB-KW"/>
</dbReference>
<dbReference type="InterPro" id="IPR003646">
    <property type="entry name" value="SH3-like_bac-type"/>
</dbReference>
<evidence type="ECO:0000256" key="4">
    <source>
        <dbReference type="ARBA" id="ARBA00022807"/>
    </source>
</evidence>
<dbReference type="InterPro" id="IPR038765">
    <property type="entry name" value="Papain-like_cys_pep_sf"/>
</dbReference>
<dbReference type="Gene3D" id="2.30.30.40">
    <property type="entry name" value="SH3 Domains"/>
    <property type="match status" value="1"/>
</dbReference>
<keyword evidence="4" id="KW-0788">Thiol protease</keyword>
<keyword evidence="2" id="KW-0645">Protease</keyword>
<dbReference type="PANTHER" id="PTHR47053:SF1">
    <property type="entry name" value="MUREIN DD-ENDOPEPTIDASE MEPH-RELATED"/>
    <property type="match status" value="1"/>
</dbReference>
<dbReference type="InterPro" id="IPR000064">
    <property type="entry name" value="NLP_P60_dom"/>
</dbReference>
<feature type="domain" description="NlpC/P60" evidence="6">
    <location>
        <begin position="126"/>
        <end position="244"/>
    </location>
</feature>
<feature type="signal peptide" evidence="5">
    <location>
        <begin position="1"/>
        <end position="23"/>
    </location>
</feature>
<evidence type="ECO:0000313" key="7">
    <source>
        <dbReference type="EMBL" id="QMT16778.1"/>
    </source>
</evidence>
<reference evidence="7 8" key="1">
    <citation type="submission" date="2020-07" db="EMBL/GenBank/DDBJ databases">
        <title>Screening of a cold-adapted Planococcus bacterium producing protease in traditional shrimp paste and protease identification by genome sequencing.</title>
        <authorList>
            <person name="Gao R."/>
            <person name="Leng W."/>
            <person name="Chu Q."/>
            <person name="Wu X."/>
            <person name="Liu H."/>
            <person name="Li X."/>
        </authorList>
    </citation>
    <scope>NUCLEOTIDE SEQUENCE [LARGE SCALE GENOMIC DNA]</scope>
    <source>
        <strain evidence="7 8">XJ11</strain>
    </source>
</reference>
<dbReference type="RefSeq" id="WP_069576356.1">
    <property type="nucleotide sequence ID" value="NZ_CP059540.1"/>
</dbReference>
<dbReference type="PROSITE" id="PS51935">
    <property type="entry name" value="NLPC_P60"/>
    <property type="match status" value="1"/>
</dbReference>
<dbReference type="Proteomes" id="UP000514716">
    <property type="component" value="Chromosome"/>
</dbReference>
<dbReference type="PANTHER" id="PTHR47053">
    <property type="entry name" value="MUREIN DD-ENDOPEPTIDASE MEPH-RELATED"/>
    <property type="match status" value="1"/>
</dbReference>
<accession>A0A7D7R8X9</accession>
<dbReference type="Gene3D" id="3.90.1720.10">
    <property type="entry name" value="endopeptidase domain like (from Nostoc punctiforme)"/>
    <property type="match status" value="1"/>
</dbReference>
<keyword evidence="5" id="KW-0732">Signal</keyword>
<dbReference type="Pfam" id="PF00877">
    <property type="entry name" value="NLPC_P60"/>
    <property type="match status" value="1"/>
</dbReference>
<keyword evidence="8" id="KW-1185">Reference proteome</keyword>
<evidence type="ECO:0000259" key="6">
    <source>
        <dbReference type="PROSITE" id="PS51935"/>
    </source>
</evidence>
<gene>
    <name evidence="7" type="ORF">H1Q58_12490</name>
</gene>
<dbReference type="Pfam" id="PF08239">
    <property type="entry name" value="SH3_3"/>
    <property type="match status" value="1"/>
</dbReference>
<name>A0A7D7R8X9_PLAMR</name>
<protein>
    <submittedName>
        <fullName evidence="7">C40 family peptidase</fullName>
    </submittedName>
</protein>
<evidence type="ECO:0000256" key="3">
    <source>
        <dbReference type="ARBA" id="ARBA00022801"/>
    </source>
</evidence>
<dbReference type="KEGG" id="pdec:H1Q58_12490"/>